<keyword evidence="3" id="KW-1003">Cell membrane</keyword>
<dbReference type="PANTHER" id="PTHR30250">
    <property type="entry name" value="PST FAMILY PREDICTED COLANIC ACID TRANSPORTER"/>
    <property type="match status" value="1"/>
</dbReference>
<evidence type="ECO:0000256" key="5">
    <source>
        <dbReference type="ARBA" id="ARBA00022989"/>
    </source>
</evidence>
<dbReference type="Proteomes" id="UP001575105">
    <property type="component" value="Unassembled WGS sequence"/>
</dbReference>
<dbReference type="PANTHER" id="PTHR30250:SF10">
    <property type="entry name" value="LIPOPOLYSACCHARIDE BIOSYNTHESIS PROTEIN WZXC"/>
    <property type="match status" value="1"/>
</dbReference>
<feature type="transmembrane region" description="Helical" evidence="7">
    <location>
        <begin position="371"/>
        <end position="388"/>
    </location>
</feature>
<keyword evidence="5 7" id="KW-1133">Transmembrane helix</keyword>
<keyword evidence="4 7" id="KW-0812">Transmembrane</keyword>
<feature type="transmembrane region" description="Helical" evidence="7">
    <location>
        <begin position="394"/>
        <end position="414"/>
    </location>
</feature>
<proteinExistence type="inferred from homology"/>
<comment type="subcellular location">
    <subcellularLocation>
        <location evidence="1">Cell membrane</location>
        <topology evidence="1">Multi-pass membrane protein</topology>
    </subcellularLocation>
</comment>
<feature type="transmembrane region" description="Helical" evidence="7">
    <location>
        <begin position="91"/>
        <end position="113"/>
    </location>
</feature>
<dbReference type="EMBL" id="JBGUBD010000004">
    <property type="protein sequence ID" value="MFA9478269.1"/>
    <property type="molecule type" value="Genomic_DNA"/>
</dbReference>
<sequence>MPEKHDSTRDAAPEGLRRKVLHGGTFLVVRQGLGIVINTIGLLLLLWAIGAANYGLYMAAIAFYLYFFQLAQCGINVYLIRRKQPLEPVDYHQAFTLLLLIGVGMAGASLLGLPALSWWVDMEGFAPVAMVLFLGLPLALVNMVPSAQLERALDYRRVAMLEFAGQLIYQAVTLSLAFSGWGPFSPLAGWWAQHVFCCVALHAASGYRPRLHWQWSRIREMCGYGLGFSSSMWIWHLRNVVNPLVIGPTLGAAAVGQVALANRLADLLSFVKEVAWRMSISSLAHVQNDLKRMAAALNEGMRLQVLAVGPLLAGFGLLGPIVVDWLPAETAAEWTPAVEIYPFIAASYLMHALFSLQISGLYALRHNWAVTLFHAANLICFAGVAWLLTPHLGLMGFGWAELSALGTYFMIYVYTARRIGVLHYTLPLVWTVAFGLVSFWPMIGPAAGLGLVVAAVWPGTWQALFRYGRRFRQIAAKRWSAWGRPPGGAMESEAATGMAIDAELSAGGSEP</sequence>
<gene>
    <name evidence="8" type="ORF">ACERK3_08165</name>
</gene>
<dbReference type="Pfam" id="PF13440">
    <property type="entry name" value="Polysacc_synt_3"/>
    <property type="match status" value="1"/>
</dbReference>
<protein>
    <submittedName>
        <fullName evidence="8">Oligosaccharide flippase family protein</fullName>
    </submittedName>
</protein>
<evidence type="ECO:0000256" key="7">
    <source>
        <dbReference type="SAM" id="Phobius"/>
    </source>
</evidence>
<feature type="transmembrane region" description="Helical" evidence="7">
    <location>
        <begin position="27"/>
        <end position="50"/>
    </location>
</feature>
<evidence type="ECO:0000313" key="9">
    <source>
        <dbReference type="Proteomes" id="UP001575105"/>
    </source>
</evidence>
<feature type="transmembrane region" description="Helical" evidence="7">
    <location>
        <begin position="301"/>
        <end position="323"/>
    </location>
</feature>
<evidence type="ECO:0000256" key="6">
    <source>
        <dbReference type="ARBA" id="ARBA00023136"/>
    </source>
</evidence>
<evidence type="ECO:0000313" key="8">
    <source>
        <dbReference type="EMBL" id="MFA9478269.1"/>
    </source>
</evidence>
<evidence type="ECO:0000256" key="3">
    <source>
        <dbReference type="ARBA" id="ARBA00022475"/>
    </source>
</evidence>
<dbReference type="RefSeq" id="WP_425345192.1">
    <property type="nucleotide sequence ID" value="NZ_JBGUBD010000004.1"/>
</dbReference>
<comment type="similarity">
    <text evidence="2">Belongs to the polysaccharide synthase family.</text>
</comment>
<feature type="transmembrane region" description="Helical" evidence="7">
    <location>
        <begin position="56"/>
        <end position="79"/>
    </location>
</feature>
<keyword evidence="9" id="KW-1185">Reference proteome</keyword>
<keyword evidence="6 7" id="KW-0472">Membrane</keyword>
<feature type="transmembrane region" description="Helical" evidence="7">
    <location>
        <begin position="167"/>
        <end position="184"/>
    </location>
</feature>
<reference evidence="8 9" key="1">
    <citation type="submission" date="2024-08" db="EMBL/GenBank/DDBJ databases">
        <title>Whole-genome sequencing of halo(alkali)philic microorganisms from hypersaline lakes.</title>
        <authorList>
            <person name="Sorokin D.Y."/>
            <person name="Merkel A.Y."/>
            <person name="Messina E."/>
            <person name="Yakimov M."/>
        </authorList>
    </citation>
    <scope>NUCLEOTIDE SEQUENCE [LARGE SCALE GENOMIC DNA]</scope>
    <source>
        <strain evidence="8 9">AB-hyl4</strain>
    </source>
</reference>
<evidence type="ECO:0000256" key="1">
    <source>
        <dbReference type="ARBA" id="ARBA00004651"/>
    </source>
</evidence>
<dbReference type="InterPro" id="IPR050833">
    <property type="entry name" value="Poly_Biosynth_Transport"/>
</dbReference>
<feature type="transmembrane region" description="Helical" evidence="7">
    <location>
        <begin position="421"/>
        <end position="440"/>
    </location>
</feature>
<accession>A0ABV4U6Z1</accession>
<feature type="transmembrane region" description="Helical" evidence="7">
    <location>
        <begin position="343"/>
        <end position="364"/>
    </location>
</feature>
<feature type="transmembrane region" description="Helical" evidence="7">
    <location>
        <begin position="190"/>
        <end position="207"/>
    </location>
</feature>
<feature type="transmembrane region" description="Helical" evidence="7">
    <location>
        <begin position="446"/>
        <end position="465"/>
    </location>
</feature>
<evidence type="ECO:0000256" key="2">
    <source>
        <dbReference type="ARBA" id="ARBA00007430"/>
    </source>
</evidence>
<name>A0ABV4U6Z1_9BACT</name>
<evidence type="ECO:0000256" key="4">
    <source>
        <dbReference type="ARBA" id="ARBA00022692"/>
    </source>
</evidence>
<feature type="transmembrane region" description="Helical" evidence="7">
    <location>
        <begin position="125"/>
        <end position="146"/>
    </location>
</feature>
<organism evidence="8 9">
    <name type="scientific">Natronomicrosphaera hydrolytica</name>
    <dbReference type="NCBI Taxonomy" id="3242702"/>
    <lineage>
        <taxon>Bacteria</taxon>
        <taxon>Pseudomonadati</taxon>
        <taxon>Planctomycetota</taxon>
        <taxon>Phycisphaerae</taxon>
        <taxon>Phycisphaerales</taxon>
        <taxon>Phycisphaeraceae</taxon>
        <taxon>Natronomicrosphaera</taxon>
    </lineage>
</organism>
<comment type="caution">
    <text evidence="8">The sequence shown here is derived from an EMBL/GenBank/DDBJ whole genome shotgun (WGS) entry which is preliminary data.</text>
</comment>